<reference evidence="2 3" key="1">
    <citation type="submission" date="2007-08" db="EMBL/GenBank/DDBJ databases">
        <title>Complete sequence of Roseiflexus castenholzii DSM 13941.</title>
        <authorList>
            <consortium name="US DOE Joint Genome Institute"/>
            <person name="Copeland A."/>
            <person name="Lucas S."/>
            <person name="Lapidus A."/>
            <person name="Barry K."/>
            <person name="Glavina del Rio T."/>
            <person name="Dalin E."/>
            <person name="Tice H."/>
            <person name="Pitluck S."/>
            <person name="Thompson L.S."/>
            <person name="Brettin T."/>
            <person name="Bruce D."/>
            <person name="Detter J.C."/>
            <person name="Han C."/>
            <person name="Tapia R."/>
            <person name="Schmutz J."/>
            <person name="Larimer F."/>
            <person name="Land M."/>
            <person name="Hauser L."/>
            <person name="Kyrpides N."/>
            <person name="Mikhailova N."/>
            <person name="Bryant D.A."/>
            <person name="Hanada S."/>
            <person name="Tsukatani Y."/>
            <person name="Richardson P."/>
        </authorList>
    </citation>
    <scope>NUCLEOTIDE SEQUENCE [LARGE SCALE GENOMIC DNA]</scope>
    <source>
        <strain evidence="3">DSM 13941 / HLO8</strain>
    </source>
</reference>
<dbReference type="Proteomes" id="UP000000263">
    <property type="component" value="Chromosome"/>
</dbReference>
<dbReference type="Pfam" id="PF13407">
    <property type="entry name" value="Peripla_BP_4"/>
    <property type="match status" value="1"/>
</dbReference>
<protein>
    <submittedName>
        <fullName evidence="2">Anti-sigma-factor antagonist</fullName>
    </submittedName>
</protein>
<dbReference type="CDD" id="cd07041">
    <property type="entry name" value="STAS_RsbR_RsbS_like"/>
    <property type="match status" value="1"/>
</dbReference>
<dbReference type="STRING" id="383372.Rcas_3158"/>
<organism evidence="2 3">
    <name type="scientific">Roseiflexus castenholzii (strain DSM 13941 / HLO8)</name>
    <dbReference type="NCBI Taxonomy" id="383372"/>
    <lineage>
        <taxon>Bacteria</taxon>
        <taxon>Bacillati</taxon>
        <taxon>Chloroflexota</taxon>
        <taxon>Chloroflexia</taxon>
        <taxon>Chloroflexales</taxon>
        <taxon>Roseiflexineae</taxon>
        <taxon>Roseiflexaceae</taxon>
        <taxon>Roseiflexus</taxon>
    </lineage>
</organism>
<name>A7NNR8_ROSCS</name>
<dbReference type="eggNOG" id="COG1879">
    <property type="taxonomic scope" value="Bacteria"/>
</dbReference>
<dbReference type="InterPro" id="IPR051932">
    <property type="entry name" value="Bact_StressResp_Reg"/>
</dbReference>
<evidence type="ECO:0000259" key="1">
    <source>
        <dbReference type="PROSITE" id="PS50801"/>
    </source>
</evidence>
<dbReference type="HOGENOM" id="CLU_615203_0_0_0"/>
<dbReference type="InterPro" id="IPR028082">
    <property type="entry name" value="Peripla_BP_I"/>
</dbReference>
<dbReference type="SUPFAM" id="SSF53822">
    <property type="entry name" value="Periplasmic binding protein-like I"/>
    <property type="match status" value="1"/>
</dbReference>
<dbReference type="eggNOG" id="COG1366">
    <property type="taxonomic scope" value="Bacteria"/>
</dbReference>
<dbReference type="InterPro" id="IPR002645">
    <property type="entry name" value="STAS_dom"/>
</dbReference>
<dbReference type="Gene3D" id="3.40.50.2300">
    <property type="match status" value="2"/>
</dbReference>
<dbReference type="CDD" id="cd01536">
    <property type="entry name" value="PBP1_ABC_sugar_binding-like"/>
    <property type="match status" value="1"/>
</dbReference>
<dbReference type="PANTHER" id="PTHR33745:SF1">
    <property type="entry name" value="RSBT ANTAGONIST PROTEIN RSBS"/>
    <property type="match status" value="1"/>
</dbReference>
<dbReference type="Gene3D" id="3.30.750.24">
    <property type="entry name" value="STAS domain"/>
    <property type="match status" value="1"/>
</dbReference>
<proteinExistence type="predicted"/>
<dbReference type="PROSITE" id="PS50801">
    <property type="entry name" value="STAS"/>
    <property type="match status" value="1"/>
</dbReference>
<dbReference type="KEGG" id="rca:Rcas_3158"/>
<accession>A7NNR8</accession>
<dbReference type="InterPro" id="IPR025997">
    <property type="entry name" value="SBP_2_dom"/>
</dbReference>
<feature type="domain" description="STAS" evidence="1">
    <location>
        <begin position="317"/>
        <end position="428"/>
    </location>
</feature>
<dbReference type="InterPro" id="IPR036513">
    <property type="entry name" value="STAS_dom_sf"/>
</dbReference>
<dbReference type="Pfam" id="PF01740">
    <property type="entry name" value="STAS"/>
    <property type="match status" value="1"/>
</dbReference>
<gene>
    <name evidence="2" type="ordered locus">Rcas_3158</name>
</gene>
<dbReference type="EMBL" id="CP000804">
    <property type="protein sequence ID" value="ABU59212.1"/>
    <property type="molecule type" value="Genomic_DNA"/>
</dbReference>
<evidence type="ECO:0000313" key="2">
    <source>
        <dbReference type="EMBL" id="ABU59212.1"/>
    </source>
</evidence>
<dbReference type="SUPFAM" id="SSF52091">
    <property type="entry name" value="SpoIIaa-like"/>
    <property type="match status" value="1"/>
</dbReference>
<dbReference type="PANTHER" id="PTHR33745">
    <property type="entry name" value="RSBT ANTAGONIST PROTEIN RSBS-RELATED"/>
    <property type="match status" value="1"/>
</dbReference>
<sequence length="445" mass="48479">MTSAITLGCVLNDARFTFWSILRHGVRARAADHGVTVIDQDARTVEAQVEMVADLLRRRVHALILGPARETRAFAQHLELARLARVPVIEVDGGILEGYVSATVRSDERQGLMRIAELLTARLGEQLCIALIAGPHNHRADILADALRQWPRIRIMAQAVGDWTRESGRNLTEEWLRAGQPIDAIFAANDPMALGAVDALKAQNLAGKVVVVGFDGLPEALRAIHSGHMLATVNQEPLRIGRQAVDVALQALRGVPVERQIFTPGELITCDNVTESALSALDLLPGIMHDLIESNAERQKLQDEIIAAQRSTIRELSTPIIPLDARTLIVPLIGAIDSTRAAQMTHAILEAIEERRADDVIIDITGIAVIDTGVANHLVQTAQAAALLGAHVTLAGMSPEVAQTIVQLGVKLGQLTTCSNLQTALELVRRRHHRWRRRMFTGMIA</sequence>
<keyword evidence="3" id="KW-1185">Reference proteome</keyword>
<dbReference type="AlphaFoldDB" id="A7NNR8"/>
<evidence type="ECO:0000313" key="3">
    <source>
        <dbReference type="Proteomes" id="UP000000263"/>
    </source>
</evidence>
<dbReference type="RefSeq" id="WP_012121636.1">
    <property type="nucleotide sequence ID" value="NC_009767.1"/>
</dbReference>